<dbReference type="Pfam" id="PF12065">
    <property type="entry name" value="DUF3545"/>
    <property type="match status" value="1"/>
</dbReference>
<comment type="caution">
    <text evidence="2">The sequence shown here is derived from an EMBL/GenBank/DDBJ whole genome shotgun (WGS) entry which is preliminary data.</text>
</comment>
<accession>A0ABT5FHF3</accession>
<dbReference type="Proteomes" id="UP001528411">
    <property type="component" value="Unassembled WGS sequence"/>
</dbReference>
<feature type="region of interest" description="Disordered" evidence="1">
    <location>
        <begin position="1"/>
        <end position="24"/>
    </location>
</feature>
<protein>
    <submittedName>
        <fullName evidence="2">DUF3545 family protein</fullName>
    </submittedName>
</protein>
<sequence length="59" mass="7035">MEGLAELFESAVQNNKPSSKRASKRKWREIESIKEKYRLRDELKDIDPSMEYDLAELDF</sequence>
<dbReference type="NCBIfam" id="NF046101">
    <property type="entry name" value="PA3496_fam"/>
    <property type="match status" value="1"/>
</dbReference>
<organism evidence="2 3">
    <name type="scientific">Psychrosphaera algicola</name>
    <dbReference type="NCBI Taxonomy" id="3023714"/>
    <lineage>
        <taxon>Bacteria</taxon>
        <taxon>Pseudomonadati</taxon>
        <taxon>Pseudomonadota</taxon>
        <taxon>Gammaproteobacteria</taxon>
        <taxon>Alteromonadales</taxon>
        <taxon>Pseudoalteromonadaceae</taxon>
        <taxon>Psychrosphaera</taxon>
    </lineage>
</organism>
<evidence type="ECO:0000313" key="2">
    <source>
        <dbReference type="EMBL" id="MDC2890617.1"/>
    </source>
</evidence>
<gene>
    <name evidence="2" type="ORF">PN838_20080</name>
</gene>
<dbReference type="InterPro" id="IPR058059">
    <property type="entry name" value="PA3496-like"/>
</dbReference>
<evidence type="ECO:0000256" key="1">
    <source>
        <dbReference type="SAM" id="MobiDB-lite"/>
    </source>
</evidence>
<reference evidence="2 3" key="1">
    <citation type="submission" date="2023-01" db="EMBL/GenBank/DDBJ databases">
        <title>Psychrosphaera sp. nov., isolated from marine algae.</title>
        <authorList>
            <person name="Bayburt H."/>
            <person name="Choi B.J."/>
            <person name="Kim J.M."/>
            <person name="Choi D.G."/>
            <person name="Jeon C.O."/>
        </authorList>
    </citation>
    <scope>NUCLEOTIDE SEQUENCE [LARGE SCALE GENOMIC DNA]</scope>
    <source>
        <strain evidence="2 3">G1-22</strain>
    </source>
</reference>
<dbReference type="EMBL" id="JAQOMS010000002">
    <property type="protein sequence ID" value="MDC2890617.1"/>
    <property type="molecule type" value="Genomic_DNA"/>
</dbReference>
<keyword evidence="3" id="KW-1185">Reference proteome</keyword>
<dbReference type="RefSeq" id="WP_215965318.1">
    <property type="nucleotide sequence ID" value="NZ_JAQOMS010000002.1"/>
</dbReference>
<dbReference type="InterPro" id="IPR021932">
    <property type="entry name" value="DUF3545"/>
</dbReference>
<proteinExistence type="predicted"/>
<evidence type="ECO:0000313" key="3">
    <source>
        <dbReference type="Proteomes" id="UP001528411"/>
    </source>
</evidence>
<name>A0ABT5FHF3_9GAMM</name>